<dbReference type="GeneID" id="6079832"/>
<feature type="binding site" evidence="2">
    <location>
        <position position="58"/>
    </location>
    <ligand>
        <name>Fe cation</name>
        <dbReference type="ChEBI" id="CHEBI:24875"/>
    </ligand>
</feature>
<feature type="binding site" evidence="2">
    <location>
        <position position="60"/>
    </location>
    <ligand>
        <name>Fe cation</name>
        <dbReference type="ChEBI" id="CHEBI:24875"/>
    </ligand>
</feature>
<proteinExistence type="inferred from homology"/>
<dbReference type="OrthoDB" id="10261807at2759"/>
<dbReference type="RefSeq" id="XP_001884114.1">
    <property type="nucleotide sequence ID" value="XM_001884079.1"/>
</dbReference>
<keyword evidence="2" id="KW-0408">Iron</keyword>
<dbReference type="STRING" id="486041.B0DJN6"/>
<evidence type="ECO:0000259" key="4">
    <source>
        <dbReference type="Pfam" id="PF02678"/>
    </source>
</evidence>
<protein>
    <submittedName>
        <fullName evidence="5">Predicted protein</fullName>
    </submittedName>
</protein>
<evidence type="ECO:0000313" key="6">
    <source>
        <dbReference type="Proteomes" id="UP000001194"/>
    </source>
</evidence>
<dbReference type="Proteomes" id="UP000001194">
    <property type="component" value="Unassembled WGS sequence"/>
</dbReference>
<feature type="binding site" evidence="2">
    <location>
        <position position="14"/>
    </location>
    <ligand>
        <name>Fe cation</name>
        <dbReference type="ChEBI" id="CHEBI:24875"/>
    </ligand>
</feature>
<dbReference type="AlphaFoldDB" id="B0DJN6"/>
<feature type="domain" description="Pirin N-terminal" evidence="4">
    <location>
        <begin position="3"/>
        <end position="74"/>
    </location>
</feature>
<comment type="similarity">
    <text evidence="1 3">Belongs to the pirin family.</text>
</comment>
<evidence type="ECO:0000256" key="1">
    <source>
        <dbReference type="ARBA" id="ARBA00008416"/>
    </source>
</evidence>
<feature type="binding site" evidence="2">
    <location>
        <position position="16"/>
    </location>
    <ligand>
        <name>Fe cation</name>
        <dbReference type="ChEBI" id="CHEBI:24875"/>
    </ligand>
</feature>
<feature type="non-terminal residue" evidence="5">
    <location>
        <position position="1"/>
    </location>
</feature>
<gene>
    <name evidence="5" type="ORF">LACBIDRAFT_146783</name>
</gene>
<sequence>NEDRVAPQTGFGTHSHREFDIFSYIVSGEVEHKDSMGNTEILKRGDIQLTSAGTGISHSEKAHGDDEVHLLQIWSFPTTARLQPKYFTRHFTDEEKTDKWAKVVALVWADGVRDTREGEGPAPVHSPLTLYASILGTGKALSKPLQGKKAYVQVIQTSGYNAQQATGATVKLTTKGGDEVELREGDGAYVDVKKESAILEVENVGDRAAELLVSDLE</sequence>
<dbReference type="PANTHER" id="PTHR43212">
    <property type="entry name" value="QUERCETIN 2,3-DIOXYGENASE"/>
    <property type="match status" value="1"/>
</dbReference>
<dbReference type="KEGG" id="lbc:LACBIDRAFT_146783"/>
<dbReference type="Pfam" id="PF02678">
    <property type="entry name" value="Pirin"/>
    <property type="match status" value="1"/>
</dbReference>
<dbReference type="GO" id="GO:0046872">
    <property type="term" value="F:metal ion binding"/>
    <property type="evidence" value="ECO:0007669"/>
    <property type="project" value="UniProtKB-KW"/>
</dbReference>
<evidence type="ECO:0000256" key="3">
    <source>
        <dbReference type="RuleBase" id="RU003457"/>
    </source>
</evidence>
<dbReference type="InterPro" id="IPR012093">
    <property type="entry name" value="Pirin"/>
</dbReference>
<keyword evidence="6" id="KW-1185">Reference proteome</keyword>
<organism evidence="6">
    <name type="scientific">Laccaria bicolor (strain S238N-H82 / ATCC MYA-4686)</name>
    <name type="common">Bicoloured deceiver</name>
    <name type="synonym">Laccaria laccata var. bicolor</name>
    <dbReference type="NCBI Taxonomy" id="486041"/>
    <lineage>
        <taxon>Eukaryota</taxon>
        <taxon>Fungi</taxon>
        <taxon>Dikarya</taxon>
        <taxon>Basidiomycota</taxon>
        <taxon>Agaricomycotina</taxon>
        <taxon>Agaricomycetes</taxon>
        <taxon>Agaricomycetidae</taxon>
        <taxon>Agaricales</taxon>
        <taxon>Agaricineae</taxon>
        <taxon>Hydnangiaceae</taxon>
        <taxon>Laccaria</taxon>
    </lineage>
</organism>
<dbReference type="PIRSF" id="PIRSF006232">
    <property type="entry name" value="Pirin"/>
    <property type="match status" value="1"/>
</dbReference>
<dbReference type="PANTHER" id="PTHR43212:SF3">
    <property type="entry name" value="QUERCETIN 2,3-DIOXYGENASE"/>
    <property type="match status" value="1"/>
</dbReference>
<dbReference type="InterPro" id="IPR003829">
    <property type="entry name" value="Pirin_N_dom"/>
</dbReference>
<evidence type="ECO:0000256" key="2">
    <source>
        <dbReference type="PIRSR" id="PIRSR006232-1"/>
    </source>
</evidence>
<dbReference type="InterPro" id="IPR011051">
    <property type="entry name" value="RmlC_Cupin_sf"/>
</dbReference>
<dbReference type="InParanoid" id="B0DJN6"/>
<dbReference type="InterPro" id="IPR014710">
    <property type="entry name" value="RmlC-like_jellyroll"/>
</dbReference>
<reference evidence="5 6" key="1">
    <citation type="journal article" date="2008" name="Nature">
        <title>The genome of Laccaria bicolor provides insights into mycorrhizal symbiosis.</title>
        <authorList>
            <person name="Martin F."/>
            <person name="Aerts A."/>
            <person name="Ahren D."/>
            <person name="Brun A."/>
            <person name="Danchin E.G.J."/>
            <person name="Duchaussoy F."/>
            <person name="Gibon J."/>
            <person name="Kohler A."/>
            <person name="Lindquist E."/>
            <person name="Pereda V."/>
            <person name="Salamov A."/>
            <person name="Shapiro H.J."/>
            <person name="Wuyts J."/>
            <person name="Blaudez D."/>
            <person name="Buee M."/>
            <person name="Brokstein P."/>
            <person name="Canbaeck B."/>
            <person name="Cohen D."/>
            <person name="Courty P.E."/>
            <person name="Coutinho P.M."/>
            <person name="Delaruelle C."/>
            <person name="Detter J.C."/>
            <person name="Deveau A."/>
            <person name="DiFazio S."/>
            <person name="Duplessis S."/>
            <person name="Fraissinet-Tachet L."/>
            <person name="Lucic E."/>
            <person name="Frey-Klett P."/>
            <person name="Fourrey C."/>
            <person name="Feussner I."/>
            <person name="Gay G."/>
            <person name="Grimwood J."/>
            <person name="Hoegger P.J."/>
            <person name="Jain P."/>
            <person name="Kilaru S."/>
            <person name="Labbe J."/>
            <person name="Lin Y.C."/>
            <person name="Legue V."/>
            <person name="Le Tacon F."/>
            <person name="Marmeisse R."/>
            <person name="Melayah D."/>
            <person name="Montanini B."/>
            <person name="Muratet M."/>
            <person name="Nehls U."/>
            <person name="Niculita-Hirzel H."/>
            <person name="Oudot-Le Secq M.P."/>
            <person name="Peter M."/>
            <person name="Quesneville H."/>
            <person name="Rajashekar B."/>
            <person name="Reich M."/>
            <person name="Rouhier N."/>
            <person name="Schmutz J."/>
            <person name="Yin T."/>
            <person name="Chalot M."/>
            <person name="Henrissat B."/>
            <person name="Kuees U."/>
            <person name="Lucas S."/>
            <person name="Van de Peer Y."/>
            <person name="Podila G.K."/>
            <person name="Polle A."/>
            <person name="Pukkila P.J."/>
            <person name="Richardson P.M."/>
            <person name="Rouze P."/>
            <person name="Sanders I.R."/>
            <person name="Stajich J.E."/>
            <person name="Tunlid A."/>
            <person name="Tuskan G."/>
            <person name="Grigoriev I.V."/>
        </authorList>
    </citation>
    <scope>NUCLEOTIDE SEQUENCE [LARGE SCALE GENOMIC DNA]</scope>
    <source>
        <strain evidence="6">S238N-H82 / ATCC MYA-4686</strain>
    </source>
</reference>
<feature type="non-terminal residue" evidence="5">
    <location>
        <position position="217"/>
    </location>
</feature>
<dbReference type="SUPFAM" id="SSF51182">
    <property type="entry name" value="RmlC-like cupins"/>
    <property type="match status" value="1"/>
</dbReference>
<dbReference type="Gene3D" id="2.60.120.10">
    <property type="entry name" value="Jelly Rolls"/>
    <property type="match status" value="1"/>
</dbReference>
<comment type="cofactor">
    <cofactor evidence="2">
        <name>Fe cation</name>
        <dbReference type="ChEBI" id="CHEBI:24875"/>
    </cofactor>
    <text evidence="2">Binds 1 Fe cation per subunit.</text>
</comment>
<keyword evidence="2" id="KW-0479">Metal-binding</keyword>
<accession>B0DJN6</accession>
<dbReference type="HOGENOM" id="CLU_064194_3_1_1"/>
<dbReference type="EMBL" id="DS547114">
    <property type="protein sequence ID" value="EDR05149.1"/>
    <property type="molecule type" value="Genomic_DNA"/>
</dbReference>
<name>B0DJN6_LACBS</name>
<evidence type="ECO:0000313" key="5">
    <source>
        <dbReference type="EMBL" id="EDR05149.1"/>
    </source>
</evidence>